<evidence type="ECO:0000313" key="8">
    <source>
        <dbReference type="EMBL" id="GFR94587.1"/>
    </source>
</evidence>
<dbReference type="InterPro" id="IPR001110">
    <property type="entry name" value="UPF0012_CS"/>
</dbReference>
<dbReference type="EC" id="3.5.1.3" evidence="3"/>
<name>A0AAV4H8Q1_9GAST</name>
<dbReference type="CDD" id="cd07572">
    <property type="entry name" value="nit"/>
    <property type="match status" value="1"/>
</dbReference>
<dbReference type="GO" id="GO:0006528">
    <property type="term" value="P:asparagine metabolic process"/>
    <property type="evidence" value="ECO:0007669"/>
    <property type="project" value="TreeGrafter"/>
</dbReference>
<comment type="catalytic activity">
    <reaction evidence="5">
        <text>2-oxosuccinamate + H2O = oxaloacetate + NH4(+)</text>
        <dbReference type="Rhea" id="RHEA:59412"/>
        <dbReference type="ChEBI" id="CHEBI:15377"/>
        <dbReference type="ChEBI" id="CHEBI:16452"/>
        <dbReference type="ChEBI" id="CHEBI:28938"/>
        <dbReference type="ChEBI" id="CHEBI:57735"/>
        <dbReference type="EC" id="3.5.1.3"/>
    </reaction>
    <physiologicalReaction direction="left-to-right" evidence="5">
        <dbReference type="Rhea" id="RHEA:59413"/>
    </physiologicalReaction>
</comment>
<organism evidence="8 9">
    <name type="scientific">Elysia marginata</name>
    <dbReference type="NCBI Taxonomy" id="1093978"/>
    <lineage>
        <taxon>Eukaryota</taxon>
        <taxon>Metazoa</taxon>
        <taxon>Spiralia</taxon>
        <taxon>Lophotrochozoa</taxon>
        <taxon>Mollusca</taxon>
        <taxon>Gastropoda</taxon>
        <taxon>Heterobranchia</taxon>
        <taxon>Euthyneura</taxon>
        <taxon>Panpulmonata</taxon>
        <taxon>Sacoglossa</taxon>
        <taxon>Placobranchoidea</taxon>
        <taxon>Plakobranchidae</taxon>
        <taxon>Elysia</taxon>
    </lineage>
</organism>
<dbReference type="Pfam" id="PF00795">
    <property type="entry name" value="CN_hydrolase"/>
    <property type="match status" value="1"/>
</dbReference>
<dbReference type="GO" id="GO:0006107">
    <property type="term" value="P:oxaloacetate metabolic process"/>
    <property type="evidence" value="ECO:0007669"/>
    <property type="project" value="TreeGrafter"/>
</dbReference>
<evidence type="ECO:0000256" key="3">
    <source>
        <dbReference type="ARBA" id="ARBA00039118"/>
    </source>
</evidence>
<dbReference type="GO" id="GO:0050152">
    <property type="term" value="F:omega-amidase activity"/>
    <property type="evidence" value="ECO:0007669"/>
    <property type="project" value="UniProtKB-EC"/>
</dbReference>
<proteinExistence type="predicted"/>
<evidence type="ECO:0000256" key="6">
    <source>
        <dbReference type="SAM" id="Phobius"/>
    </source>
</evidence>
<dbReference type="GO" id="GO:0006541">
    <property type="term" value="P:glutamine metabolic process"/>
    <property type="evidence" value="ECO:0007669"/>
    <property type="project" value="TreeGrafter"/>
</dbReference>
<keyword evidence="9" id="KW-1185">Reference proteome</keyword>
<evidence type="ECO:0000256" key="4">
    <source>
        <dbReference type="ARBA" id="ARBA00041576"/>
    </source>
</evidence>
<dbReference type="Gene3D" id="3.60.110.10">
    <property type="entry name" value="Carbon-nitrogen hydrolase"/>
    <property type="match status" value="1"/>
</dbReference>
<feature type="domain" description="CN hydrolase" evidence="7">
    <location>
        <begin position="1"/>
        <end position="301"/>
    </location>
</feature>
<keyword evidence="6" id="KW-0472">Membrane</keyword>
<accession>A0AAV4H8Q1</accession>
<dbReference type="PANTHER" id="PTHR23088">
    <property type="entry name" value="NITRILASE-RELATED"/>
    <property type="match status" value="1"/>
</dbReference>
<dbReference type="PANTHER" id="PTHR23088:SF30">
    <property type="entry name" value="OMEGA-AMIDASE NIT2"/>
    <property type="match status" value="1"/>
</dbReference>
<dbReference type="InterPro" id="IPR045254">
    <property type="entry name" value="Nit1/2_C-N_Hydrolase"/>
</dbReference>
<dbReference type="EMBL" id="BMAT01001878">
    <property type="protein sequence ID" value="GFR94587.1"/>
    <property type="molecule type" value="Genomic_DNA"/>
</dbReference>
<keyword evidence="1" id="KW-0378">Hydrolase</keyword>
<protein>
    <recommendedName>
        <fullName evidence="3">omega-amidase</fullName>
        <ecNumber evidence="3">3.5.1.3</ecNumber>
    </recommendedName>
    <alternativeName>
        <fullName evidence="4">Nitrilase homolog 2</fullName>
    </alternativeName>
</protein>
<dbReference type="AlphaFoldDB" id="A0AAV4H8Q1"/>
<keyword evidence="6" id="KW-0812">Transmembrane</keyword>
<comment type="caution">
    <text evidence="8">The sequence shown here is derived from an EMBL/GenBank/DDBJ whole genome shotgun (WGS) entry which is preliminary data.</text>
</comment>
<feature type="transmembrane region" description="Helical" evidence="6">
    <location>
        <begin position="46"/>
        <end position="70"/>
    </location>
</feature>
<feature type="transmembrane region" description="Helical" evidence="6">
    <location>
        <begin position="76"/>
        <end position="100"/>
    </location>
</feature>
<gene>
    <name evidence="8" type="ORF">ElyMa_000922800</name>
</gene>
<keyword evidence="6" id="KW-1133">Transmembrane helix</keyword>
<sequence length="337" mass="36746">MAVGMSKPDNVAKAVKFIEEASSNGANIVSLPVSNLISNQIVMKRIVVVLVTVVVMVVVIVVVEVVVAAAATPATAAVVVVVVVVVVVTVVVVVVVVVVVTVEFFSSWQQAEPIPGPTTDALSQAAVSNSVYIVGGSIHERYRDKSFNTCAVFCPLGELIAKHRKVHLFDIDIPGQITFKESQNFAPGDQLTVFQTPYCRVGVGICYDIRFPEMSRIYAEQGCELLVFPAEFSIATGSKHWELLQRVRAVDNQVFVASASPARNSKGDYIVWGHSCVVDPWGDIIAKADEKESIVYADVDLSRLEEVRQVLPLDHHKRYDLHLPTQPSVSSSLRQHQ</sequence>
<dbReference type="PROSITE" id="PS50263">
    <property type="entry name" value="CN_HYDROLASE"/>
    <property type="match status" value="1"/>
</dbReference>
<evidence type="ECO:0000256" key="2">
    <source>
        <dbReference type="ARBA" id="ARBA00036637"/>
    </source>
</evidence>
<evidence type="ECO:0000256" key="5">
    <source>
        <dbReference type="ARBA" id="ARBA00048745"/>
    </source>
</evidence>
<comment type="catalytic activity">
    <reaction evidence="2">
        <text>2-oxoglutaramate + H2O = 2-oxoglutarate + NH4(+)</text>
        <dbReference type="Rhea" id="RHEA:32963"/>
        <dbReference type="ChEBI" id="CHEBI:15377"/>
        <dbReference type="ChEBI" id="CHEBI:16769"/>
        <dbReference type="ChEBI" id="CHEBI:16810"/>
        <dbReference type="ChEBI" id="CHEBI:28938"/>
        <dbReference type="EC" id="3.5.1.3"/>
    </reaction>
    <physiologicalReaction direction="left-to-right" evidence="2">
        <dbReference type="Rhea" id="RHEA:32964"/>
    </physiologicalReaction>
</comment>
<evidence type="ECO:0000313" key="9">
    <source>
        <dbReference type="Proteomes" id="UP000762676"/>
    </source>
</evidence>
<dbReference type="InterPro" id="IPR003010">
    <property type="entry name" value="C-N_Hydrolase"/>
</dbReference>
<dbReference type="SUPFAM" id="SSF56317">
    <property type="entry name" value="Carbon-nitrogen hydrolase"/>
    <property type="match status" value="1"/>
</dbReference>
<dbReference type="PROSITE" id="PS01227">
    <property type="entry name" value="UPF0012"/>
    <property type="match status" value="1"/>
</dbReference>
<reference evidence="8 9" key="1">
    <citation type="journal article" date="2021" name="Elife">
        <title>Chloroplast acquisition without the gene transfer in kleptoplastic sea slugs, Plakobranchus ocellatus.</title>
        <authorList>
            <person name="Maeda T."/>
            <person name="Takahashi S."/>
            <person name="Yoshida T."/>
            <person name="Shimamura S."/>
            <person name="Takaki Y."/>
            <person name="Nagai Y."/>
            <person name="Toyoda A."/>
            <person name="Suzuki Y."/>
            <person name="Arimoto A."/>
            <person name="Ishii H."/>
            <person name="Satoh N."/>
            <person name="Nishiyama T."/>
            <person name="Hasebe M."/>
            <person name="Maruyama T."/>
            <person name="Minagawa J."/>
            <person name="Obokata J."/>
            <person name="Shigenobu S."/>
        </authorList>
    </citation>
    <scope>NUCLEOTIDE SEQUENCE [LARGE SCALE GENOMIC DNA]</scope>
</reference>
<dbReference type="InterPro" id="IPR036526">
    <property type="entry name" value="C-N_Hydrolase_sf"/>
</dbReference>
<evidence type="ECO:0000259" key="7">
    <source>
        <dbReference type="PROSITE" id="PS50263"/>
    </source>
</evidence>
<dbReference type="Proteomes" id="UP000762676">
    <property type="component" value="Unassembled WGS sequence"/>
</dbReference>
<dbReference type="GO" id="GO:0005739">
    <property type="term" value="C:mitochondrion"/>
    <property type="evidence" value="ECO:0007669"/>
    <property type="project" value="TreeGrafter"/>
</dbReference>
<evidence type="ECO:0000256" key="1">
    <source>
        <dbReference type="ARBA" id="ARBA00022801"/>
    </source>
</evidence>